<dbReference type="PANTHER" id="PTHR24421:SF10">
    <property type="entry name" value="NITRATE_NITRITE SENSOR PROTEIN NARQ"/>
    <property type="match status" value="1"/>
</dbReference>
<evidence type="ECO:0000256" key="4">
    <source>
        <dbReference type="ARBA" id="ARBA00022679"/>
    </source>
</evidence>
<protein>
    <recommendedName>
        <fullName evidence="2">histidine kinase</fullName>
        <ecNumber evidence="2">2.7.13.3</ecNumber>
    </recommendedName>
</protein>
<evidence type="ECO:0000256" key="6">
    <source>
        <dbReference type="ARBA" id="ARBA00022777"/>
    </source>
</evidence>
<keyword evidence="9" id="KW-0812">Transmembrane</keyword>
<dbReference type="EMBL" id="FZNR01000002">
    <property type="protein sequence ID" value="SNR44471.1"/>
    <property type="molecule type" value="Genomic_DNA"/>
</dbReference>
<dbReference type="OrthoDB" id="227596at2"/>
<feature type="domain" description="Histidine kinase/HSP90-like ATPase" evidence="10">
    <location>
        <begin position="286"/>
        <end position="375"/>
    </location>
</feature>
<feature type="transmembrane region" description="Helical" evidence="9">
    <location>
        <begin position="58"/>
        <end position="76"/>
    </location>
</feature>
<keyword evidence="4" id="KW-0808">Transferase</keyword>
<dbReference type="SMART" id="SM00387">
    <property type="entry name" value="HATPase_c"/>
    <property type="match status" value="1"/>
</dbReference>
<reference evidence="11 12" key="1">
    <citation type="submission" date="2017-06" db="EMBL/GenBank/DDBJ databases">
        <authorList>
            <person name="Kim H.J."/>
            <person name="Triplett B.A."/>
        </authorList>
    </citation>
    <scope>NUCLEOTIDE SEQUENCE [LARGE SCALE GENOMIC DNA]</scope>
    <source>
        <strain evidence="11 12">DSM 43151</strain>
    </source>
</reference>
<dbReference type="InterPro" id="IPR050482">
    <property type="entry name" value="Sensor_HK_TwoCompSys"/>
</dbReference>
<keyword evidence="8" id="KW-0902">Two-component regulatory system</keyword>
<keyword evidence="9" id="KW-0472">Membrane</keyword>
<evidence type="ECO:0000256" key="5">
    <source>
        <dbReference type="ARBA" id="ARBA00022741"/>
    </source>
</evidence>
<dbReference type="InterPro" id="IPR003594">
    <property type="entry name" value="HATPase_dom"/>
</dbReference>
<dbReference type="GO" id="GO:0046983">
    <property type="term" value="F:protein dimerization activity"/>
    <property type="evidence" value="ECO:0007669"/>
    <property type="project" value="InterPro"/>
</dbReference>
<dbReference type="InterPro" id="IPR011712">
    <property type="entry name" value="Sig_transdc_His_kin_sub3_dim/P"/>
</dbReference>
<dbReference type="CDD" id="cd16917">
    <property type="entry name" value="HATPase_UhpB-NarQ-NarX-like"/>
    <property type="match status" value="1"/>
</dbReference>
<dbReference type="EC" id="2.7.13.3" evidence="2"/>
<evidence type="ECO:0000256" key="9">
    <source>
        <dbReference type="SAM" id="Phobius"/>
    </source>
</evidence>
<dbReference type="Pfam" id="PF07730">
    <property type="entry name" value="HisKA_3"/>
    <property type="match status" value="1"/>
</dbReference>
<evidence type="ECO:0000256" key="3">
    <source>
        <dbReference type="ARBA" id="ARBA00022553"/>
    </source>
</evidence>
<name>A0A238WDN8_9ACTN</name>
<feature type="transmembrane region" description="Helical" evidence="9">
    <location>
        <begin position="82"/>
        <end position="100"/>
    </location>
</feature>
<feature type="transmembrane region" description="Helical" evidence="9">
    <location>
        <begin position="12"/>
        <end position="30"/>
    </location>
</feature>
<dbReference type="AlphaFoldDB" id="A0A238WDN8"/>
<dbReference type="GO" id="GO:0016020">
    <property type="term" value="C:membrane"/>
    <property type="evidence" value="ECO:0007669"/>
    <property type="project" value="InterPro"/>
</dbReference>
<dbReference type="Gene3D" id="1.20.5.1930">
    <property type="match status" value="1"/>
</dbReference>
<feature type="transmembrane region" description="Helical" evidence="9">
    <location>
        <begin position="131"/>
        <end position="149"/>
    </location>
</feature>
<accession>A0A238WDN8</accession>
<gene>
    <name evidence="11" type="ORF">SAMN06264365_102422</name>
</gene>
<keyword evidence="7" id="KW-0067">ATP-binding</keyword>
<dbReference type="GO" id="GO:0005524">
    <property type="term" value="F:ATP binding"/>
    <property type="evidence" value="ECO:0007669"/>
    <property type="project" value="UniProtKB-KW"/>
</dbReference>
<keyword evidence="9" id="KW-1133">Transmembrane helix</keyword>
<evidence type="ECO:0000313" key="11">
    <source>
        <dbReference type="EMBL" id="SNR44471.1"/>
    </source>
</evidence>
<organism evidence="11 12">
    <name type="scientific">Actinoplanes regularis</name>
    <dbReference type="NCBI Taxonomy" id="52697"/>
    <lineage>
        <taxon>Bacteria</taxon>
        <taxon>Bacillati</taxon>
        <taxon>Actinomycetota</taxon>
        <taxon>Actinomycetes</taxon>
        <taxon>Micromonosporales</taxon>
        <taxon>Micromonosporaceae</taxon>
        <taxon>Actinoplanes</taxon>
    </lineage>
</organism>
<dbReference type="RefSeq" id="WP_089292222.1">
    <property type="nucleotide sequence ID" value="NZ_BOMU01000028.1"/>
</dbReference>
<evidence type="ECO:0000259" key="10">
    <source>
        <dbReference type="SMART" id="SM00387"/>
    </source>
</evidence>
<dbReference type="Proteomes" id="UP000198415">
    <property type="component" value="Unassembled WGS sequence"/>
</dbReference>
<evidence type="ECO:0000256" key="7">
    <source>
        <dbReference type="ARBA" id="ARBA00022840"/>
    </source>
</evidence>
<evidence type="ECO:0000256" key="8">
    <source>
        <dbReference type="ARBA" id="ARBA00023012"/>
    </source>
</evidence>
<keyword evidence="6 11" id="KW-0418">Kinase</keyword>
<keyword evidence="12" id="KW-1185">Reference proteome</keyword>
<evidence type="ECO:0000313" key="12">
    <source>
        <dbReference type="Proteomes" id="UP000198415"/>
    </source>
</evidence>
<dbReference type="Pfam" id="PF02518">
    <property type="entry name" value="HATPase_c"/>
    <property type="match status" value="1"/>
</dbReference>
<dbReference type="Gene3D" id="3.30.565.10">
    <property type="entry name" value="Histidine kinase-like ATPase, C-terminal domain"/>
    <property type="match status" value="1"/>
</dbReference>
<dbReference type="InterPro" id="IPR036890">
    <property type="entry name" value="HATPase_C_sf"/>
</dbReference>
<evidence type="ECO:0000256" key="2">
    <source>
        <dbReference type="ARBA" id="ARBA00012438"/>
    </source>
</evidence>
<proteinExistence type="predicted"/>
<dbReference type="PANTHER" id="PTHR24421">
    <property type="entry name" value="NITRATE/NITRITE SENSOR PROTEIN NARX-RELATED"/>
    <property type="match status" value="1"/>
</dbReference>
<sequence>MSVPVPRRPAWLAWAGGLLFPIALFLAATAPGGDQSLRVALIGLSMLLPFGLLRRAPIAALLSILLGGVAVVLVLHNEWYGRTIAVIAAVVTYIAVGFVASARSRRVSILAAFLAAGVQVALSLIDWSGTAMPSVFTVEVMAVVTAWVIGYSVRQRRRYAAAEREQAEARAVQAERLRIARELHDLIAHSIGVIAVQAGVGRRVIDTQPAEARNSLATIEETSRETLAALRRILGSLRRSDPGPGTAPLDPAPGLADLDGLVGRTADAGVQVGLHRHGDPGPLPPDIDLSAFRVIQEAVTNVIRHAGTGRCDVTVDRRPGELSIEITDDGRGGEPGPGYGIPGMRERVSLLNGEFSAGPGPVGGFRVAARIPIPVEAR</sequence>
<feature type="transmembrane region" description="Helical" evidence="9">
    <location>
        <begin position="107"/>
        <end position="125"/>
    </location>
</feature>
<evidence type="ECO:0000256" key="1">
    <source>
        <dbReference type="ARBA" id="ARBA00000085"/>
    </source>
</evidence>
<comment type="catalytic activity">
    <reaction evidence="1">
        <text>ATP + protein L-histidine = ADP + protein N-phospho-L-histidine.</text>
        <dbReference type="EC" id="2.7.13.3"/>
    </reaction>
</comment>
<dbReference type="GO" id="GO:0000155">
    <property type="term" value="F:phosphorelay sensor kinase activity"/>
    <property type="evidence" value="ECO:0007669"/>
    <property type="project" value="InterPro"/>
</dbReference>
<dbReference type="SUPFAM" id="SSF55874">
    <property type="entry name" value="ATPase domain of HSP90 chaperone/DNA topoisomerase II/histidine kinase"/>
    <property type="match status" value="1"/>
</dbReference>
<keyword evidence="3" id="KW-0597">Phosphoprotein</keyword>
<keyword evidence="5" id="KW-0547">Nucleotide-binding</keyword>